<dbReference type="WBParaSite" id="JU765_v2.g13998.t1">
    <property type="protein sequence ID" value="JU765_v2.g13998.t1"/>
    <property type="gene ID" value="JU765_v2.g13998"/>
</dbReference>
<name>A0AC34Q8S3_9BILA</name>
<evidence type="ECO:0000313" key="2">
    <source>
        <dbReference type="WBParaSite" id="JU765_v2.g13998.t1"/>
    </source>
</evidence>
<accession>A0AC34Q8S3</accession>
<dbReference type="Proteomes" id="UP000887576">
    <property type="component" value="Unplaced"/>
</dbReference>
<organism evidence="1 2">
    <name type="scientific">Panagrolaimus sp. JU765</name>
    <dbReference type="NCBI Taxonomy" id="591449"/>
    <lineage>
        <taxon>Eukaryota</taxon>
        <taxon>Metazoa</taxon>
        <taxon>Ecdysozoa</taxon>
        <taxon>Nematoda</taxon>
        <taxon>Chromadorea</taxon>
        <taxon>Rhabditida</taxon>
        <taxon>Tylenchina</taxon>
        <taxon>Panagrolaimomorpha</taxon>
        <taxon>Panagrolaimoidea</taxon>
        <taxon>Panagrolaimidae</taxon>
        <taxon>Panagrolaimus</taxon>
    </lineage>
</organism>
<sequence>KCQKEFHARRNLYFHERQVHDVKKTCCPDCGKPLRNHATLIRHRRTHYGVHEMVHICPECGKRCKERRHLVIHCSNVGHPVPPESIMNSNPFGLNFREILRDDGSMKFLP</sequence>
<protein>
    <submittedName>
        <fullName evidence="2">C2H2-type domain-containing protein</fullName>
    </submittedName>
</protein>
<reference evidence="2" key="1">
    <citation type="submission" date="2022-11" db="UniProtKB">
        <authorList>
            <consortium name="WormBaseParasite"/>
        </authorList>
    </citation>
    <scope>IDENTIFICATION</scope>
</reference>
<proteinExistence type="predicted"/>
<evidence type="ECO:0000313" key="1">
    <source>
        <dbReference type="Proteomes" id="UP000887576"/>
    </source>
</evidence>